<organism evidence="6 7">
    <name type="scientific">Acyrthosiphon pisum</name>
    <name type="common">Pea aphid</name>
    <dbReference type="NCBI Taxonomy" id="7029"/>
    <lineage>
        <taxon>Eukaryota</taxon>
        <taxon>Metazoa</taxon>
        <taxon>Ecdysozoa</taxon>
        <taxon>Arthropoda</taxon>
        <taxon>Hexapoda</taxon>
        <taxon>Insecta</taxon>
        <taxon>Pterygota</taxon>
        <taxon>Neoptera</taxon>
        <taxon>Paraneoptera</taxon>
        <taxon>Hemiptera</taxon>
        <taxon>Sternorrhyncha</taxon>
        <taxon>Aphidomorpha</taxon>
        <taxon>Aphidoidea</taxon>
        <taxon>Aphididae</taxon>
        <taxon>Macrosiphini</taxon>
        <taxon>Acyrthosiphon</taxon>
    </lineage>
</organism>
<evidence type="ECO:0000256" key="1">
    <source>
        <dbReference type="ARBA" id="ARBA00006672"/>
    </source>
</evidence>
<dbReference type="GO" id="GO:0043066">
    <property type="term" value="P:negative regulation of apoptotic process"/>
    <property type="evidence" value="ECO:0007669"/>
    <property type="project" value="TreeGrafter"/>
</dbReference>
<dbReference type="GO" id="GO:0005737">
    <property type="term" value="C:cytoplasm"/>
    <property type="evidence" value="ECO:0007669"/>
    <property type="project" value="TreeGrafter"/>
</dbReference>
<dbReference type="GO" id="GO:0043027">
    <property type="term" value="F:cysteine-type endopeptidase inhibitor activity involved in apoptotic process"/>
    <property type="evidence" value="ECO:0007669"/>
    <property type="project" value="TreeGrafter"/>
</dbReference>
<dbReference type="CDD" id="cd00022">
    <property type="entry name" value="BIR"/>
    <property type="match status" value="2"/>
</dbReference>
<name>A0A8R2B6J7_ACYPI</name>
<evidence type="ECO:0000313" key="6">
    <source>
        <dbReference type="EnsemblMetazoa" id="XP_008184238.2"/>
    </source>
</evidence>
<evidence type="ECO:0000256" key="2">
    <source>
        <dbReference type="ARBA" id="ARBA00022771"/>
    </source>
</evidence>
<dbReference type="AlphaFoldDB" id="A0A8R2B6J7"/>
<dbReference type="GO" id="GO:0005634">
    <property type="term" value="C:nucleus"/>
    <property type="evidence" value="ECO:0007669"/>
    <property type="project" value="TreeGrafter"/>
</dbReference>
<evidence type="ECO:0000259" key="5">
    <source>
        <dbReference type="PROSITE" id="PS50089"/>
    </source>
</evidence>
<protein>
    <recommendedName>
        <fullName evidence="5">RING-type domain-containing protein</fullName>
    </recommendedName>
</protein>
<dbReference type="Pfam" id="PF13920">
    <property type="entry name" value="zf-C3HC4_3"/>
    <property type="match status" value="2"/>
</dbReference>
<comment type="similarity">
    <text evidence="1">Belongs to the IAP family.</text>
</comment>
<dbReference type="EnsemblMetazoa" id="XM_008186016.3">
    <property type="protein sequence ID" value="XP_008184238.2"/>
    <property type="gene ID" value="LOC100168361"/>
</dbReference>
<dbReference type="Gene3D" id="3.30.40.10">
    <property type="entry name" value="Zinc/RING finger domain, C3HC4 (zinc finger)"/>
    <property type="match status" value="2"/>
</dbReference>
<keyword evidence="2 4" id="KW-0479">Metal-binding</keyword>
<reference evidence="6" key="2">
    <citation type="submission" date="2022-06" db="UniProtKB">
        <authorList>
            <consortium name="EnsemblMetazoa"/>
        </authorList>
    </citation>
    <scope>IDENTIFICATION</scope>
</reference>
<dbReference type="SMART" id="SM00184">
    <property type="entry name" value="RING"/>
    <property type="match status" value="2"/>
</dbReference>
<dbReference type="GO" id="GO:0061630">
    <property type="term" value="F:ubiquitin protein ligase activity"/>
    <property type="evidence" value="ECO:0007669"/>
    <property type="project" value="TreeGrafter"/>
</dbReference>
<sequence>MATPPNDKPVSQILKFDHHMSNRSPIILNNSYPITESVSDNIFQPMSRPTFGEELPSWDLTSYKNRLKTFAGVWKLQFITPTQMAKAGLYYVGPQDRVRCTFCSSEYDYWQPGEDPSAEHKRQSPHCAFFNDSSDGYDVCGIYTSGPGELPKLQDYLESVGILQEMKPPEHKDLATLEARLQSFEKCLIPLKQNIQTLCEAGFYYQGTGTNDSMRCYYCDQGLIDWDDYDEPWTEHARWSNTCIHVLLNKGKNFIDEVCGLKNTKLKATEVRKWIAEHKDTSIIENNMKVNSTKIKLDEPEISNMRQIKITSVENLQLCEMRDPNTMPDSMLCKICYKEEMKVACVPCGHVVACIQCALSLEHCAMCRQPMDLLMRVHLSMDEEKVNNVEQLPCSSSQCLDAQLDPMLCRVCHEEEMAAVFIPCRHIYACVKCGPNMNECPVCKEGIGCSIQVYL</sequence>
<dbReference type="SMART" id="SM00238">
    <property type="entry name" value="BIR"/>
    <property type="match status" value="2"/>
</dbReference>
<dbReference type="Proteomes" id="UP000007819">
    <property type="component" value="Chromosome X"/>
</dbReference>
<accession>A0A8R2B6J7</accession>
<evidence type="ECO:0000256" key="4">
    <source>
        <dbReference type="PROSITE-ProRule" id="PRU00175"/>
    </source>
</evidence>
<evidence type="ECO:0000256" key="3">
    <source>
        <dbReference type="ARBA" id="ARBA00022833"/>
    </source>
</evidence>
<dbReference type="PANTHER" id="PTHR10044:SF139">
    <property type="entry name" value="DEATH-ASSOCIATED INHIBITOR OF APOPTOSIS 2"/>
    <property type="match status" value="1"/>
</dbReference>
<dbReference type="InterPro" id="IPR001841">
    <property type="entry name" value="Znf_RING"/>
</dbReference>
<dbReference type="PANTHER" id="PTHR10044">
    <property type="entry name" value="INHIBITOR OF APOPTOSIS"/>
    <property type="match status" value="1"/>
</dbReference>
<reference evidence="7" key="1">
    <citation type="submission" date="2010-06" db="EMBL/GenBank/DDBJ databases">
        <authorList>
            <person name="Jiang H."/>
            <person name="Abraham K."/>
            <person name="Ali S."/>
            <person name="Alsbrooks S.L."/>
            <person name="Anim B.N."/>
            <person name="Anosike U.S."/>
            <person name="Attaway T."/>
            <person name="Bandaranaike D.P."/>
            <person name="Battles P.K."/>
            <person name="Bell S.N."/>
            <person name="Bell A.V."/>
            <person name="Beltran B."/>
            <person name="Bickham C."/>
            <person name="Bustamante Y."/>
            <person name="Caleb T."/>
            <person name="Canada A."/>
            <person name="Cardenas V."/>
            <person name="Carter K."/>
            <person name="Chacko J."/>
            <person name="Chandrabose M.N."/>
            <person name="Chavez D."/>
            <person name="Chavez A."/>
            <person name="Chen L."/>
            <person name="Chu H.-S."/>
            <person name="Claassen K.J."/>
            <person name="Cockrell R."/>
            <person name="Collins M."/>
            <person name="Cooper J.A."/>
            <person name="Cree A."/>
            <person name="Curry S.M."/>
            <person name="Da Y."/>
            <person name="Dao M.D."/>
            <person name="Das B."/>
            <person name="Davila M.-L."/>
            <person name="Davy-Carroll L."/>
            <person name="Denson S."/>
            <person name="Dinh H."/>
            <person name="Ebong V.E."/>
            <person name="Edwards J.R."/>
            <person name="Egan A."/>
            <person name="El-Daye J."/>
            <person name="Escobedo L."/>
            <person name="Fernandez S."/>
            <person name="Fernando P.R."/>
            <person name="Flagg N."/>
            <person name="Forbes L.D."/>
            <person name="Fowler R.G."/>
            <person name="Fu Q."/>
            <person name="Gabisi R.A."/>
            <person name="Ganer J."/>
            <person name="Garbino Pronczuk A."/>
            <person name="Garcia R.M."/>
            <person name="Garner T."/>
            <person name="Garrett T.E."/>
            <person name="Gonzalez D.A."/>
            <person name="Hamid H."/>
            <person name="Hawkins E.S."/>
            <person name="Hirani K."/>
            <person name="Hogues M.E."/>
            <person name="Hollins B."/>
            <person name="Hsiao C.-H."/>
            <person name="Jabil R."/>
            <person name="James M.L."/>
            <person name="Jhangiani S.N."/>
            <person name="Johnson B."/>
            <person name="Johnson Q."/>
            <person name="Joshi V."/>
            <person name="Kalu J.B."/>
            <person name="Kam C."/>
            <person name="Kashfia A."/>
            <person name="Keebler J."/>
            <person name="Kisamo H."/>
            <person name="Kovar C.L."/>
            <person name="Lago L.A."/>
            <person name="Lai C.-Y."/>
            <person name="Laidlaw J."/>
            <person name="Lara F."/>
            <person name="Le T.-K."/>
            <person name="Lee S.L."/>
            <person name="Legall F.H."/>
            <person name="Lemon S.J."/>
            <person name="Lewis L.R."/>
            <person name="Li B."/>
            <person name="Liu Y."/>
            <person name="Liu Y.-S."/>
            <person name="Lopez J."/>
            <person name="Lozado R.J."/>
            <person name="Lu J."/>
            <person name="Madu R.C."/>
            <person name="Maheshwari M."/>
            <person name="Maheshwari R."/>
            <person name="Malloy K."/>
            <person name="Martinez E."/>
            <person name="Mathew T."/>
            <person name="Mercado I.C."/>
            <person name="Mercado C."/>
            <person name="Meyer B."/>
            <person name="Montgomery K."/>
            <person name="Morgan M.B."/>
            <person name="Munidasa M."/>
            <person name="Nazareth L.V."/>
            <person name="Nelson J."/>
            <person name="Ng B.M."/>
            <person name="Nguyen N.B."/>
            <person name="Nguyen P.Q."/>
            <person name="Nguyen T."/>
            <person name="Obregon M."/>
            <person name="Okwuonu G.O."/>
            <person name="Onwere C.G."/>
            <person name="Orozco G."/>
            <person name="Parra A."/>
            <person name="Patel S."/>
            <person name="Patil S."/>
            <person name="Perez A."/>
            <person name="Perez Y."/>
            <person name="Pham C."/>
            <person name="Primus E.L."/>
            <person name="Pu L.-L."/>
            <person name="Puazo M."/>
            <person name="Qin X."/>
            <person name="Quiroz J.B."/>
            <person name="Reese J."/>
            <person name="Richards S."/>
            <person name="Rives C.M."/>
            <person name="Robberts R."/>
            <person name="Ruiz S.J."/>
            <person name="Ruiz M.J."/>
            <person name="Santibanez J."/>
            <person name="Schneider B.W."/>
            <person name="Sisson I."/>
            <person name="Smith M."/>
            <person name="Sodergren E."/>
            <person name="Song X.-Z."/>
            <person name="Song B.B."/>
            <person name="Summersgill H."/>
            <person name="Thelus R."/>
            <person name="Thornton R.D."/>
            <person name="Trejos Z.Y."/>
            <person name="Usmani K."/>
            <person name="Vattathil S."/>
            <person name="Villasana D."/>
            <person name="Walker D.L."/>
            <person name="Wang S."/>
            <person name="Wang K."/>
            <person name="White C.S."/>
            <person name="Williams A.C."/>
            <person name="Williamson J."/>
            <person name="Wilson K."/>
            <person name="Woghiren I.O."/>
            <person name="Woodworth J.R."/>
            <person name="Worley K.C."/>
            <person name="Wright R.A."/>
            <person name="Wu W."/>
            <person name="Young L."/>
            <person name="Zhang L."/>
            <person name="Zhang J."/>
            <person name="Zhu Y."/>
            <person name="Muzny D.M."/>
            <person name="Weinstock G."/>
            <person name="Gibbs R.A."/>
        </authorList>
    </citation>
    <scope>NUCLEOTIDE SEQUENCE [LARGE SCALE GENOMIC DNA]</scope>
    <source>
        <strain evidence="7">LSR1</strain>
    </source>
</reference>
<dbReference type="KEGG" id="api:100168361"/>
<dbReference type="GO" id="GO:0051726">
    <property type="term" value="P:regulation of cell cycle"/>
    <property type="evidence" value="ECO:0007669"/>
    <property type="project" value="TreeGrafter"/>
</dbReference>
<feature type="domain" description="RING-type" evidence="5">
    <location>
        <begin position="409"/>
        <end position="444"/>
    </location>
</feature>
<dbReference type="PROSITE" id="PS50089">
    <property type="entry name" value="ZF_RING_2"/>
    <property type="match status" value="2"/>
</dbReference>
<dbReference type="InterPro" id="IPR013083">
    <property type="entry name" value="Znf_RING/FYVE/PHD"/>
</dbReference>
<dbReference type="OrthoDB" id="6113021at2759"/>
<dbReference type="GO" id="GO:0008270">
    <property type="term" value="F:zinc ion binding"/>
    <property type="evidence" value="ECO:0007669"/>
    <property type="project" value="UniProtKB-KW"/>
</dbReference>
<dbReference type="InterPro" id="IPR050784">
    <property type="entry name" value="IAP"/>
</dbReference>
<proteinExistence type="inferred from homology"/>
<dbReference type="Gene3D" id="1.10.1170.10">
    <property type="entry name" value="Inhibitor Of Apoptosis Protein (2mihbC-IAP-1), Chain A"/>
    <property type="match status" value="2"/>
</dbReference>
<dbReference type="PROSITE" id="PS50143">
    <property type="entry name" value="BIR_REPEAT_2"/>
    <property type="match status" value="2"/>
</dbReference>
<dbReference type="InterPro" id="IPR001370">
    <property type="entry name" value="BIR_rpt"/>
</dbReference>
<dbReference type="SUPFAM" id="SSF57924">
    <property type="entry name" value="Inhibitor of apoptosis (IAP) repeat"/>
    <property type="match status" value="2"/>
</dbReference>
<keyword evidence="3" id="KW-0862">Zinc</keyword>
<feature type="domain" description="RING-type" evidence="5">
    <location>
        <begin position="333"/>
        <end position="368"/>
    </location>
</feature>
<dbReference type="Pfam" id="PF00653">
    <property type="entry name" value="BIR"/>
    <property type="match status" value="2"/>
</dbReference>
<dbReference type="RefSeq" id="XP_008184238.2">
    <property type="nucleotide sequence ID" value="XM_008186016.3"/>
</dbReference>
<dbReference type="GeneID" id="100168361"/>
<dbReference type="GO" id="GO:0031398">
    <property type="term" value="P:positive regulation of protein ubiquitination"/>
    <property type="evidence" value="ECO:0007669"/>
    <property type="project" value="TreeGrafter"/>
</dbReference>
<evidence type="ECO:0000313" key="7">
    <source>
        <dbReference type="Proteomes" id="UP000007819"/>
    </source>
</evidence>
<keyword evidence="7" id="KW-1185">Reference proteome</keyword>
<keyword evidence="2 4" id="KW-0863">Zinc-finger</keyword>